<dbReference type="EMBL" id="JBHUDX010000068">
    <property type="protein sequence ID" value="MFD1661130.1"/>
    <property type="molecule type" value="Genomic_DNA"/>
</dbReference>
<name>A0ABW4IUT6_9ACTN</name>
<organism evidence="2 3">
    <name type="scientific">Streptomyces caeni</name>
    <dbReference type="NCBI Taxonomy" id="2307231"/>
    <lineage>
        <taxon>Bacteria</taxon>
        <taxon>Bacillati</taxon>
        <taxon>Actinomycetota</taxon>
        <taxon>Actinomycetes</taxon>
        <taxon>Kitasatosporales</taxon>
        <taxon>Streptomycetaceae</taxon>
        <taxon>Streptomyces</taxon>
    </lineage>
</organism>
<keyword evidence="3" id="KW-1185">Reference proteome</keyword>
<feature type="region of interest" description="Disordered" evidence="1">
    <location>
        <begin position="64"/>
        <end position="84"/>
    </location>
</feature>
<comment type="caution">
    <text evidence="2">The sequence shown here is derived from an EMBL/GenBank/DDBJ whole genome shotgun (WGS) entry which is preliminary data.</text>
</comment>
<reference evidence="3" key="1">
    <citation type="journal article" date="2019" name="Int. J. Syst. Evol. Microbiol.">
        <title>The Global Catalogue of Microorganisms (GCM) 10K type strain sequencing project: providing services to taxonomists for standard genome sequencing and annotation.</title>
        <authorList>
            <consortium name="The Broad Institute Genomics Platform"/>
            <consortium name="The Broad Institute Genome Sequencing Center for Infectious Disease"/>
            <person name="Wu L."/>
            <person name="Ma J."/>
        </authorList>
    </citation>
    <scope>NUCLEOTIDE SEQUENCE [LARGE SCALE GENOMIC DNA]</scope>
    <source>
        <strain evidence="3">CGMCC 1.12470</strain>
    </source>
</reference>
<evidence type="ECO:0000313" key="3">
    <source>
        <dbReference type="Proteomes" id="UP001597261"/>
    </source>
</evidence>
<sequence>MRTAGGGRPARESRPLGTPPAAGTADNPKSVSVHRQYREHDVSFHLRNAAAWADRATGHALASQVDPGFRHGPEAFQSTRCTTR</sequence>
<gene>
    <name evidence="2" type="ORF">ACFSL4_23730</name>
</gene>
<dbReference type="Proteomes" id="UP001597261">
    <property type="component" value="Unassembled WGS sequence"/>
</dbReference>
<proteinExistence type="predicted"/>
<accession>A0ABW4IUT6</accession>
<protein>
    <submittedName>
        <fullName evidence="2">Uncharacterized protein</fullName>
    </submittedName>
</protein>
<evidence type="ECO:0000256" key="1">
    <source>
        <dbReference type="SAM" id="MobiDB-lite"/>
    </source>
</evidence>
<feature type="region of interest" description="Disordered" evidence="1">
    <location>
        <begin position="1"/>
        <end position="32"/>
    </location>
</feature>
<evidence type="ECO:0000313" key="2">
    <source>
        <dbReference type="EMBL" id="MFD1661130.1"/>
    </source>
</evidence>